<dbReference type="GO" id="GO:0045666">
    <property type="term" value="P:positive regulation of neuron differentiation"/>
    <property type="evidence" value="ECO:0007669"/>
    <property type="project" value="TreeGrafter"/>
</dbReference>
<evidence type="ECO:0000313" key="2">
    <source>
        <dbReference type="Proteomes" id="UP000694920"/>
    </source>
</evidence>
<dbReference type="PANTHER" id="PTHR31058">
    <property type="entry name" value="ZINC FINGER C4H2 DOMAIN-CONTAINING PROTEIN"/>
    <property type="match status" value="1"/>
</dbReference>
<keyword evidence="2" id="KW-1185">Reference proteome</keyword>
<proteinExistence type="predicted"/>
<dbReference type="GeneID" id="107274134"/>
<feature type="coiled-coil region" evidence="1">
    <location>
        <begin position="12"/>
        <end position="39"/>
    </location>
</feature>
<reference evidence="3" key="1">
    <citation type="submission" date="2025-08" db="UniProtKB">
        <authorList>
            <consortium name="RefSeq"/>
        </authorList>
    </citation>
    <scope>IDENTIFICATION</scope>
</reference>
<evidence type="ECO:0000313" key="3">
    <source>
        <dbReference type="RefSeq" id="XP_024947170.1"/>
    </source>
</evidence>
<organism evidence="2 3">
    <name type="scientific">Cephus cinctus</name>
    <name type="common">Wheat stem sawfly</name>
    <dbReference type="NCBI Taxonomy" id="211228"/>
    <lineage>
        <taxon>Eukaryota</taxon>
        <taxon>Metazoa</taxon>
        <taxon>Ecdysozoa</taxon>
        <taxon>Arthropoda</taxon>
        <taxon>Hexapoda</taxon>
        <taxon>Insecta</taxon>
        <taxon>Pterygota</taxon>
        <taxon>Neoptera</taxon>
        <taxon>Endopterygota</taxon>
        <taxon>Hymenoptera</taxon>
        <taxon>Cephoidea</taxon>
        <taxon>Cephidae</taxon>
        <taxon>Cephus</taxon>
    </lineage>
</organism>
<dbReference type="InterPro" id="IPR018482">
    <property type="entry name" value="Znf-C4H2"/>
</dbReference>
<evidence type="ECO:0000256" key="1">
    <source>
        <dbReference type="SAM" id="Coils"/>
    </source>
</evidence>
<dbReference type="GO" id="GO:0005634">
    <property type="term" value="C:nucleus"/>
    <property type="evidence" value="ECO:0007669"/>
    <property type="project" value="TreeGrafter"/>
</dbReference>
<sequence>MKQRIIQEVEQTEQEEKCLTEYKQEMDLLMQEKMAHVEELRQIHADINAGEEQRNIFKCLVYLNVHLERKNKFLS</sequence>
<gene>
    <name evidence="3" type="primary">LOC107274134</name>
</gene>
<dbReference type="AlphaFoldDB" id="A0AAJ7RV53"/>
<dbReference type="RefSeq" id="XP_024947170.1">
    <property type="nucleotide sequence ID" value="XM_025091402.1"/>
</dbReference>
<dbReference type="Pfam" id="PF10146">
    <property type="entry name" value="zf-C4H2"/>
    <property type="match status" value="1"/>
</dbReference>
<name>A0AAJ7RV53_CEPCN</name>
<protein>
    <submittedName>
        <fullName evidence="3">Zinc finger C4H2 domain-containing protein isoform X3</fullName>
    </submittedName>
</protein>
<keyword evidence="1" id="KW-0175">Coiled coil</keyword>
<accession>A0AAJ7RV53</accession>
<dbReference type="Proteomes" id="UP000694920">
    <property type="component" value="Unplaced"/>
</dbReference>
<dbReference type="PANTHER" id="PTHR31058:SF2">
    <property type="entry name" value="ZINC FINGER C4H2 DOMAIN-CONTAINING PROTEIN"/>
    <property type="match status" value="1"/>
</dbReference>